<feature type="domain" description="Serine/threonine-protein kinase ULK4/RUNKEL HEAT repeats" evidence="1">
    <location>
        <begin position="107"/>
        <end position="180"/>
    </location>
</feature>
<evidence type="ECO:0000313" key="3">
    <source>
        <dbReference type="Proteomes" id="UP000265520"/>
    </source>
</evidence>
<dbReference type="GO" id="GO:0000914">
    <property type="term" value="P:phragmoplast assembly"/>
    <property type="evidence" value="ECO:0007669"/>
    <property type="project" value="InterPro"/>
</dbReference>
<name>A0A392MVL5_9FABA</name>
<gene>
    <name evidence="2" type="ORF">A2U01_0011979</name>
</gene>
<dbReference type="InterPro" id="IPR056981">
    <property type="entry name" value="HEAT_ULK4_RUNKEL"/>
</dbReference>
<dbReference type="PANTHER" id="PTHR46562">
    <property type="entry name" value="SERINE/THREONINE-KINASE ULK4-LIKE PROTEIN-RELATED"/>
    <property type="match status" value="1"/>
</dbReference>
<proteinExistence type="predicted"/>
<protein>
    <submittedName>
        <fullName evidence="2">Serine/threonine-protein kinase ULK4-like</fullName>
    </submittedName>
</protein>
<dbReference type="InterPro" id="IPR044591">
    <property type="entry name" value="RUK"/>
</dbReference>
<keyword evidence="3" id="KW-1185">Reference proteome</keyword>
<comment type="caution">
    <text evidence="2">The sequence shown here is derived from an EMBL/GenBank/DDBJ whole genome shotgun (WGS) entry which is preliminary data.</text>
</comment>
<dbReference type="Proteomes" id="UP000265520">
    <property type="component" value="Unassembled WGS sequence"/>
</dbReference>
<dbReference type="AlphaFoldDB" id="A0A392MVL5"/>
<dbReference type="EMBL" id="LXQA010019587">
    <property type="protein sequence ID" value="MCH91055.1"/>
    <property type="molecule type" value="Genomic_DNA"/>
</dbReference>
<organism evidence="2 3">
    <name type="scientific">Trifolium medium</name>
    <dbReference type="NCBI Taxonomy" id="97028"/>
    <lineage>
        <taxon>Eukaryota</taxon>
        <taxon>Viridiplantae</taxon>
        <taxon>Streptophyta</taxon>
        <taxon>Embryophyta</taxon>
        <taxon>Tracheophyta</taxon>
        <taxon>Spermatophyta</taxon>
        <taxon>Magnoliopsida</taxon>
        <taxon>eudicotyledons</taxon>
        <taxon>Gunneridae</taxon>
        <taxon>Pentapetalae</taxon>
        <taxon>rosids</taxon>
        <taxon>fabids</taxon>
        <taxon>Fabales</taxon>
        <taxon>Fabaceae</taxon>
        <taxon>Papilionoideae</taxon>
        <taxon>50 kb inversion clade</taxon>
        <taxon>NPAAA clade</taxon>
        <taxon>Hologalegina</taxon>
        <taxon>IRL clade</taxon>
        <taxon>Trifolieae</taxon>
        <taxon>Trifolium</taxon>
    </lineage>
</organism>
<dbReference type="PANTHER" id="PTHR46562:SF1">
    <property type="entry name" value="SERINE_THREONINE-PROTEIN KINASE ULK4"/>
    <property type="match status" value="1"/>
</dbReference>
<accession>A0A392MVL5</accession>
<dbReference type="Pfam" id="PF23606">
    <property type="entry name" value="HEAT_ULK4"/>
    <property type="match status" value="1"/>
</dbReference>
<evidence type="ECO:0000259" key="1">
    <source>
        <dbReference type="Pfam" id="PF23606"/>
    </source>
</evidence>
<evidence type="ECO:0000313" key="2">
    <source>
        <dbReference type="EMBL" id="MCH91055.1"/>
    </source>
</evidence>
<reference evidence="2 3" key="1">
    <citation type="journal article" date="2018" name="Front. Plant Sci.">
        <title>Red Clover (Trifolium pratense) and Zigzag Clover (T. medium) - A Picture of Genomic Similarities and Differences.</title>
        <authorList>
            <person name="Dluhosova J."/>
            <person name="Istvanek J."/>
            <person name="Nedelnik J."/>
            <person name="Repkova J."/>
        </authorList>
    </citation>
    <scope>NUCLEOTIDE SEQUENCE [LARGE SCALE GENOMIC DNA]</scope>
    <source>
        <strain evidence="3">cv. 10/8</strain>
        <tissue evidence="2">Leaf</tissue>
    </source>
</reference>
<dbReference type="GO" id="GO:0016301">
    <property type="term" value="F:kinase activity"/>
    <property type="evidence" value="ECO:0007669"/>
    <property type="project" value="UniProtKB-KW"/>
</dbReference>
<sequence>MRLTAGSCLVRLVRFNPSCIQSVVEKLSFKDLASALIKGSPREQQISLNLLNMAMLGSHMFTNVGRYLIQLAEDKNLIPSLLALVEQGSECLDAFLHIVASTIPGLLDIITGDIQQMMGGRRHGHISSLTSRSAPKSNIHLFPVVLHLLESSAFKHKVATLPVLRQLANLIKLVEAPFQVCASAVTFCFLLITCFPEITSSV</sequence>
<keyword evidence="2" id="KW-0808">Transferase</keyword>
<dbReference type="GO" id="GO:0008017">
    <property type="term" value="F:microtubule binding"/>
    <property type="evidence" value="ECO:0007669"/>
    <property type="project" value="InterPro"/>
</dbReference>
<keyword evidence="2" id="KW-0418">Kinase</keyword>